<dbReference type="Gramene" id="Ma10_t28700.1">
    <property type="protein sequence ID" value="Ma10_p28700.1"/>
    <property type="gene ID" value="Ma10_g28700"/>
</dbReference>
<accession>A0A804L1D5</accession>
<evidence type="ECO:0000313" key="3">
    <source>
        <dbReference type="Proteomes" id="UP000012960"/>
    </source>
</evidence>
<dbReference type="Proteomes" id="UP000012960">
    <property type="component" value="Unplaced"/>
</dbReference>
<organism evidence="2 3">
    <name type="scientific">Musa acuminata subsp. malaccensis</name>
    <name type="common">Wild banana</name>
    <name type="synonym">Musa malaccensis</name>
    <dbReference type="NCBI Taxonomy" id="214687"/>
    <lineage>
        <taxon>Eukaryota</taxon>
        <taxon>Viridiplantae</taxon>
        <taxon>Streptophyta</taxon>
        <taxon>Embryophyta</taxon>
        <taxon>Tracheophyta</taxon>
        <taxon>Spermatophyta</taxon>
        <taxon>Magnoliopsida</taxon>
        <taxon>Liliopsida</taxon>
        <taxon>Zingiberales</taxon>
        <taxon>Musaceae</taxon>
        <taxon>Musa</taxon>
    </lineage>
</organism>
<feature type="region of interest" description="Disordered" evidence="1">
    <location>
        <begin position="1"/>
        <end position="31"/>
    </location>
</feature>
<keyword evidence="3" id="KW-1185">Reference proteome</keyword>
<dbReference type="AlphaFoldDB" id="A0A804L1D5"/>
<name>A0A804L1D5_MUSAM</name>
<dbReference type="InParanoid" id="A0A804L1D5"/>
<sequence>MGIAPPTPRRTPSPSPREAPAAAPPPRCPSV</sequence>
<evidence type="ECO:0000313" key="2">
    <source>
        <dbReference type="EnsemblPlants" id="Ma10_p28700.1"/>
    </source>
</evidence>
<proteinExistence type="predicted"/>
<dbReference type="EnsemblPlants" id="Ma10_t28700.1">
    <property type="protein sequence ID" value="Ma10_p28700.1"/>
    <property type="gene ID" value="Ma10_g28700"/>
</dbReference>
<reference evidence="2" key="1">
    <citation type="submission" date="2021-05" db="UniProtKB">
        <authorList>
            <consortium name="EnsemblPlants"/>
        </authorList>
    </citation>
    <scope>IDENTIFICATION</scope>
    <source>
        <strain evidence="2">subsp. malaccensis</strain>
    </source>
</reference>
<protein>
    <submittedName>
        <fullName evidence="2">Uncharacterized protein</fullName>
    </submittedName>
</protein>
<evidence type="ECO:0000256" key="1">
    <source>
        <dbReference type="SAM" id="MobiDB-lite"/>
    </source>
</evidence>